<feature type="domain" description="EAL" evidence="1">
    <location>
        <begin position="1"/>
        <end position="252"/>
    </location>
</feature>
<dbReference type="InterPro" id="IPR035919">
    <property type="entry name" value="EAL_sf"/>
</dbReference>
<accession>A0A2T3MYX5</accession>
<dbReference type="InterPro" id="IPR001633">
    <property type="entry name" value="EAL_dom"/>
</dbReference>
<proteinExistence type="predicted"/>
<dbReference type="PANTHER" id="PTHR33121">
    <property type="entry name" value="CYCLIC DI-GMP PHOSPHODIESTERASE PDEF"/>
    <property type="match status" value="1"/>
</dbReference>
<organism evidence="2 3">
    <name type="scientific">Photobacterium lipolyticum</name>
    <dbReference type="NCBI Taxonomy" id="266810"/>
    <lineage>
        <taxon>Bacteria</taxon>
        <taxon>Pseudomonadati</taxon>
        <taxon>Pseudomonadota</taxon>
        <taxon>Gammaproteobacteria</taxon>
        <taxon>Vibrionales</taxon>
        <taxon>Vibrionaceae</taxon>
        <taxon>Photobacterium</taxon>
    </lineage>
</organism>
<dbReference type="PROSITE" id="PS50883">
    <property type="entry name" value="EAL"/>
    <property type="match status" value="1"/>
</dbReference>
<dbReference type="SMART" id="SM00052">
    <property type="entry name" value="EAL"/>
    <property type="match status" value="1"/>
</dbReference>
<dbReference type="AlphaFoldDB" id="A0A2T3MYX5"/>
<dbReference type="Proteomes" id="UP000240904">
    <property type="component" value="Unassembled WGS sequence"/>
</dbReference>
<reference evidence="2 3" key="1">
    <citation type="submission" date="2018-03" db="EMBL/GenBank/DDBJ databases">
        <title>Whole genome sequencing of Histamine producing bacteria.</title>
        <authorList>
            <person name="Butler K."/>
        </authorList>
    </citation>
    <scope>NUCLEOTIDE SEQUENCE [LARGE SCALE GENOMIC DNA]</scope>
    <source>
        <strain evidence="2 3">DSM 16190</strain>
    </source>
</reference>
<gene>
    <name evidence="2" type="ORF">C9I89_10450</name>
</gene>
<dbReference type="EMBL" id="PYMC01000006">
    <property type="protein sequence ID" value="PSW05196.1"/>
    <property type="molecule type" value="Genomic_DNA"/>
</dbReference>
<evidence type="ECO:0000313" key="3">
    <source>
        <dbReference type="Proteomes" id="UP000240904"/>
    </source>
</evidence>
<dbReference type="SUPFAM" id="SSF141868">
    <property type="entry name" value="EAL domain-like"/>
    <property type="match status" value="1"/>
</dbReference>
<dbReference type="PANTHER" id="PTHR33121:SF76">
    <property type="entry name" value="SIGNALING PROTEIN"/>
    <property type="match status" value="1"/>
</dbReference>
<evidence type="ECO:0000259" key="1">
    <source>
        <dbReference type="PROSITE" id="PS50883"/>
    </source>
</evidence>
<name>A0A2T3MYX5_9GAMM</name>
<comment type="caution">
    <text evidence="2">The sequence shown here is derived from an EMBL/GenBank/DDBJ whole genome shotgun (WGS) entry which is preliminary data.</text>
</comment>
<dbReference type="CDD" id="cd01948">
    <property type="entry name" value="EAL"/>
    <property type="match status" value="1"/>
</dbReference>
<dbReference type="InterPro" id="IPR050706">
    <property type="entry name" value="Cyclic-di-GMP_PDE-like"/>
</dbReference>
<dbReference type="Gene3D" id="3.20.20.450">
    <property type="entry name" value="EAL domain"/>
    <property type="match status" value="1"/>
</dbReference>
<protein>
    <submittedName>
        <fullName evidence="2">EAL domain-containing protein</fullName>
    </submittedName>
</protein>
<dbReference type="Pfam" id="PF00563">
    <property type="entry name" value="EAL"/>
    <property type="match status" value="1"/>
</dbReference>
<dbReference type="GO" id="GO:0071111">
    <property type="term" value="F:cyclic-guanylate-specific phosphodiesterase activity"/>
    <property type="evidence" value="ECO:0007669"/>
    <property type="project" value="InterPro"/>
</dbReference>
<keyword evidence="3" id="KW-1185">Reference proteome</keyword>
<evidence type="ECO:0000313" key="2">
    <source>
        <dbReference type="EMBL" id="PSW05196.1"/>
    </source>
</evidence>
<sequence length="254" mass="28892">MLSDDDSYSVVYDRYVMKSAFQPIVSLSGKLFGYEALLRVFDETGDQLLTEPFFTSELLTERDRINIDRLAKVIHLRNFSRFLSRGTLFLNMIPAAVIDADTHILTKNALIPRVIDLGLSIDQIYFEVLEHFCSDDVRLVQSLQSMRQQGLRIAIDDYGVGASSELRVREVKPEIIKMDKSLLAEYINGEPGKLLKAMELACELDAKVLLEGVEDPRCYQAAQALGADYMQGYYIGRPELVQCLSREQEWAYTD</sequence>